<dbReference type="PANTHER" id="PTHR43047:SF72">
    <property type="entry name" value="OSMOSENSING HISTIDINE PROTEIN KINASE SLN1"/>
    <property type="match status" value="1"/>
</dbReference>
<evidence type="ECO:0000256" key="5">
    <source>
        <dbReference type="ARBA" id="ARBA00022777"/>
    </source>
</evidence>
<dbReference type="InterPro" id="IPR003594">
    <property type="entry name" value="HATPase_dom"/>
</dbReference>
<evidence type="ECO:0000256" key="4">
    <source>
        <dbReference type="ARBA" id="ARBA00022679"/>
    </source>
</evidence>
<organism evidence="9 10">
    <name type="scientific">Parvularcula bermudensis (strain ATCC BAA-594 / HTCC2503 / KCTC 12087)</name>
    <dbReference type="NCBI Taxonomy" id="314260"/>
    <lineage>
        <taxon>Bacteria</taxon>
        <taxon>Pseudomonadati</taxon>
        <taxon>Pseudomonadota</taxon>
        <taxon>Alphaproteobacteria</taxon>
        <taxon>Parvularculales</taxon>
        <taxon>Parvularculaceae</taxon>
        <taxon>Parvularcula</taxon>
    </lineage>
</organism>
<evidence type="ECO:0000256" key="1">
    <source>
        <dbReference type="ARBA" id="ARBA00000085"/>
    </source>
</evidence>
<dbReference type="CDD" id="cd00082">
    <property type="entry name" value="HisKA"/>
    <property type="match status" value="1"/>
</dbReference>
<dbReference type="eggNOG" id="COG0784">
    <property type="taxonomic scope" value="Bacteria"/>
</dbReference>
<keyword evidence="4" id="KW-0808">Transferase</keyword>
<dbReference type="PROSITE" id="PS50109">
    <property type="entry name" value="HIS_KIN"/>
    <property type="match status" value="1"/>
</dbReference>
<dbReference type="EMBL" id="CP002156">
    <property type="protein sequence ID" value="ADM09562.1"/>
    <property type="molecule type" value="Genomic_DNA"/>
</dbReference>
<feature type="domain" description="Histidine kinase" evidence="7">
    <location>
        <begin position="153"/>
        <end position="367"/>
    </location>
</feature>
<reference evidence="9 10" key="2">
    <citation type="journal article" date="2011" name="J. Bacteriol.">
        <title>Complete genome sequence of strain HTCC2503T of Parvularcula bermudensis, the type species of the order "Parvularculales" in the class Alphaproteobacteria.</title>
        <authorList>
            <person name="Oh H.M."/>
            <person name="Kang I."/>
            <person name="Vergin K.L."/>
            <person name="Kang D."/>
            <person name="Rhee K.H."/>
            <person name="Giovannoni S.J."/>
            <person name="Cho J.C."/>
        </authorList>
    </citation>
    <scope>NUCLEOTIDE SEQUENCE [LARGE SCALE GENOMIC DNA]</scope>
    <source>
        <strain evidence="10">ATCC BAA-594 / HTCC2503 / KCTC 12087</strain>
    </source>
</reference>
<dbReference type="Pfam" id="PF02518">
    <property type="entry name" value="HATPase_c"/>
    <property type="match status" value="1"/>
</dbReference>
<keyword evidence="3 6" id="KW-0597">Phosphoprotein</keyword>
<keyword evidence="5" id="KW-0418">Kinase</keyword>
<dbReference type="Gene3D" id="3.40.50.2300">
    <property type="match status" value="1"/>
</dbReference>
<name>E0TFW3_PARBH</name>
<dbReference type="Pfam" id="PF00072">
    <property type="entry name" value="Response_reg"/>
    <property type="match status" value="1"/>
</dbReference>
<gene>
    <name evidence="9" type="ordered locus">PB2503_07524</name>
</gene>
<protein>
    <recommendedName>
        <fullName evidence="2">histidine kinase</fullName>
        <ecNumber evidence="2">2.7.13.3</ecNumber>
    </recommendedName>
</protein>
<evidence type="ECO:0000313" key="10">
    <source>
        <dbReference type="Proteomes" id="UP000001302"/>
    </source>
</evidence>
<dbReference type="Gene3D" id="1.10.287.130">
    <property type="match status" value="1"/>
</dbReference>
<dbReference type="GO" id="GO:0000155">
    <property type="term" value="F:phosphorelay sensor kinase activity"/>
    <property type="evidence" value="ECO:0007669"/>
    <property type="project" value="InterPro"/>
</dbReference>
<dbReference type="Proteomes" id="UP000001302">
    <property type="component" value="Chromosome"/>
</dbReference>
<evidence type="ECO:0000256" key="2">
    <source>
        <dbReference type="ARBA" id="ARBA00012438"/>
    </source>
</evidence>
<dbReference type="HOGENOM" id="CLU_000445_114_72_5"/>
<evidence type="ECO:0000259" key="8">
    <source>
        <dbReference type="PROSITE" id="PS50110"/>
    </source>
</evidence>
<dbReference type="InterPro" id="IPR011006">
    <property type="entry name" value="CheY-like_superfamily"/>
</dbReference>
<dbReference type="AlphaFoldDB" id="E0TFW3"/>
<dbReference type="Pfam" id="PF00512">
    <property type="entry name" value="HisKA"/>
    <property type="match status" value="1"/>
</dbReference>
<evidence type="ECO:0000256" key="3">
    <source>
        <dbReference type="ARBA" id="ARBA00022553"/>
    </source>
</evidence>
<dbReference type="SUPFAM" id="SSF47384">
    <property type="entry name" value="Homodimeric domain of signal transducing histidine kinase"/>
    <property type="match status" value="1"/>
</dbReference>
<reference evidence="10" key="1">
    <citation type="submission" date="2010-08" db="EMBL/GenBank/DDBJ databases">
        <title>Genome sequence of Parvularcula bermudensis HTCC2503.</title>
        <authorList>
            <person name="Kang D.-M."/>
            <person name="Oh H.-M."/>
            <person name="Cho J.-C."/>
        </authorList>
    </citation>
    <scope>NUCLEOTIDE SEQUENCE [LARGE SCALE GENOMIC DNA]</scope>
    <source>
        <strain evidence="10">ATCC BAA-594 / HTCC2503 / KCTC 12087</strain>
    </source>
</reference>
<accession>E0TFW3</accession>
<dbReference type="eggNOG" id="COG2205">
    <property type="taxonomic scope" value="Bacteria"/>
</dbReference>
<dbReference type="SMART" id="SM00388">
    <property type="entry name" value="HisKA"/>
    <property type="match status" value="1"/>
</dbReference>
<dbReference type="InterPro" id="IPR036097">
    <property type="entry name" value="HisK_dim/P_sf"/>
</dbReference>
<evidence type="ECO:0000259" key="7">
    <source>
        <dbReference type="PROSITE" id="PS50109"/>
    </source>
</evidence>
<dbReference type="PANTHER" id="PTHR43047">
    <property type="entry name" value="TWO-COMPONENT HISTIDINE PROTEIN KINASE"/>
    <property type="match status" value="1"/>
</dbReference>
<dbReference type="SMART" id="SM00387">
    <property type="entry name" value="HATPase_c"/>
    <property type="match status" value="1"/>
</dbReference>
<feature type="modified residue" description="4-aspartylphosphate" evidence="6">
    <location>
        <position position="58"/>
    </location>
</feature>
<feature type="domain" description="Response regulatory" evidence="8">
    <location>
        <begin position="7"/>
        <end position="123"/>
    </location>
</feature>
<dbReference type="KEGG" id="pbr:PB2503_07524"/>
<sequence length="383" mass="41677">MGKAGLRILLVEDDDVDAVLTQRYLKWANPYGELHRVRSVAEALEVFAPARFDVLLIDEYLGADYGTDLVRQARALDPLATLILMTGGDEADISSRALWVGADDFILKDQLSEPFLSRVLAYAVARKRTETELRRAKSEAQEGAAAKSKFIALLSHEIRTPLHGIIGMAEALGSSRLDDLQAELVGALDEASNQLLQIVNNILEQAENSAKGVSIEVEVASVPDAIETVLRVHREAAAKKGLTLTCRIRQNVPTRLIFDPLRFGQVLGNLVSNAIKFTDTGTITVTTDYDGHLLVVSVRDTGRGMPPETLETCFEPFGKATKADPDRGSGLGLSICREIIEATGGEIEAFSTQGVGTVVEVRMPVRRPPTAVNEHAQSDQRPR</sequence>
<evidence type="ECO:0000256" key="6">
    <source>
        <dbReference type="PROSITE-ProRule" id="PRU00169"/>
    </source>
</evidence>
<dbReference type="InterPro" id="IPR036890">
    <property type="entry name" value="HATPase_C_sf"/>
</dbReference>
<dbReference type="SMART" id="SM00448">
    <property type="entry name" value="REC"/>
    <property type="match status" value="1"/>
</dbReference>
<dbReference type="PRINTS" id="PR00344">
    <property type="entry name" value="BCTRLSENSOR"/>
</dbReference>
<dbReference type="Gene3D" id="3.30.565.10">
    <property type="entry name" value="Histidine kinase-like ATPase, C-terminal domain"/>
    <property type="match status" value="1"/>
</dbReference>
<dbReference type="SUPFAM" id="SSF52172">
    <property type="entry name" value="CheY-like"/>
    <property type="match status" value="1"/>
</dbReference>
<dbReference type="GO" id="GO:0005886">
    <property type="term" value="C:plasma membrane"/>
    <property type="evidence" value="ECO:0007669"/>
    <property type="project" value="TreeGrafter"/>
</dbReference>
<keyword evidence="10" id="KW-1185">Reference proteome</keyword>
<proteinExistence type="predicted"/>
<dbReference type="PROSITE" id="PS50110">
    <property type="entry name" value="RESPONSE_REGULATORY"/>
    <property type="match status" value="1"/>
</dbReference>
<dbReference type="InterPro" id="IPR005467">
    <property type="entry name" value="His_kinase_dom"/>
</dbReference>
<dbReference type="CDD" id="cd00156">
    <property type="entry name" value="REC"/>
    <property type="match status" value="1"/>
</dbReference>
<dbReference type="STRING" id="314260.PB2503_07524"/>
<evidence type="ECO:0000313" key="9">
    <source>
        <dbReference type="EMBL" id="ADM09562.1"/>
    </source>
</evidence>
<dbReference type="EC" id="2.7.13.3" evidence="2"/>
<dbReference type="InterPro" id="IPR003661">
    <property type="entry name" value="HisK_dim/P_dom"/>
</dbReference>
<dbReference type="GO" id="GO:0009927">
    <property type="term" value="F:histidine phosphotransfer kinase activity"/>
    <property type="evidence" value="ECO:0007669"/>
    <property type="project" value="TreeGrafter"/>
</dbReference>
<dbReference type="SUPFAM" id="SSF55874">
    <property type="entry name" value="ATPase domain of HSP90 chaperone/DNA topoisomerase II/histidine kinase"/>
    <property type="match status" value="1"/>
</dbReference>
<dbReference type="InterPro" id="IPR001789">
    <property type="entry name" value="Sig_transdc_resp-reg_receiver"/>
</dbReference>
<dbReference type="InterPro" id="IPR004358">
    <property type="entry name" value="Sig_transdc_His_kin-like_C"/>
</dbReference>
<comment type="catalytic activity">
    <reaction evidence="1">
        <text>ATP + protein L-histidine = ADP + protein N-phospho-L-histidine.</text>
        <dbReference type="EC" id="2.7.13.3"/>
    </reaction>
</comment>